<name>A0A0E9Q8I9_ANGAN</name>
<dbReference type="AlphaFoldDB" id="A0A0E9Q8I9"/>
<protein>
    <submittedName>
        <fullName evidence="1">Uncharacterized protein</fullName>
    </submittedName>
</protein>
<proteinExistence type="predicted"/>
<organism evidence="1">
    <name type="scientific">Anguilla anguilla</name>
    <name type="common">European freshwater eel</name>
    <name type="synonym">Muraena anguilla</name>
    <dbReference type="NCBI Taxonomy" id="7936"/>
    <lineage>
        <taxon>Eukaryota</taxon>
        <taxon>Metazoa</taxon>
        <taxon>Chordata</taxon>
        <taxon>Craniata</taxon>
        <taxon>Vertebrata</taxon>
        <taxon>Euteleostomi</taxon>
        <taxon>Actinopterygii</taxon>
        <taxon>Neopterygii</taxon>
        <taxon>Teleostei</taxon>
        <taxon>Anguilliformes</taxon>
        <taxon>Anguillidae</taxon>
        <taxon>Anguilla</taxon>
    </lineage>
</organism>
<sequence>MAVNDARSIVGEPHRAQQIMCQMKCFLMSYKKSLEDFLKGKHGNTEAVIKANLASLEQFENYIDQRE</sequence>
<reference evidence="1" key="1">
    <citation type="submission" date="2014-11" db="EMBL/GenBank/DDBJ databases">
        <authorList>
            <person name="Amaro Gonzalez C."/>
        </authorList>
    </citation>
    <scope>NUCLEOTIDE SEQUENCE</scope>
</reference>
<accession>A0A0E9Q8I9</accession>
<reference evidence="1" key="2">
    <citation type="journal article" date="2015" name="Fish Shellfish Immunol.">
        <title>Early steps in the European eel (Anguilla anguilla)-Vibrio vulnificus interaction in the gills: Role of the RtxA13 toxin.</title>
        <authorList>
            <person name="Callol A."/>
            <person name="Pajuelo D."/>
            <person name="Ebbesson L."/>
            <person name="Teles M."/>
            <person name="MacKenzie S."/>
            <person name="Amaro C."/>
        </authorList>
    </citation>
    <scope>NUCLEOTIDE SEQUENCE</scope>
</reference>
<evidence type="ECO:0000313" key="1">
    <source>
        <dbReference type="EMBL" id="JAH13206.1"/>
    </source>
</evidence>
<dbReference type="EMBL" id="GBXM01095371">
    <property type="protein sequence ID" value="JAH13206.1"/>
    <property type="molecule type" value="Transcribed_RNA"/>
</dbReference>